<sequence>MILQILLPIAATLLCYFIFHASQILYRNLTSPLRFVGGPRSPSFLLGNFKEMGDDAYLAGKWRAQFGGTFRFHGLFSTSELHTTDLKGVNHVVSKPDIYQKPPSLLSASEILVGRGILAVENENHRRHRRALNPAFGLPQVRLLTEIFIEKAVQLRDIWAAQTAQENGAARIEVMSWLRRMTLDVIGQAGFNYRFNALDADGKPNELNDAFKELMHGPHASRYAAFRAAQGIAPVLKLFPGPGQNLFRAARMKMFRIGKQIVNRSKADIKAAKAEKDLGKQRDLLSTLLKANLSAVIPDSQRLDDAEVVGHLILMEYAEIPAFFFAGHETTSLATSWALHALSTHPAAQSKLREELLTIATDNPSMDELNSLPYLEAVVREMMRVHAPVVSTQRMAMQDDIMPLAKPYIDPQGNSHDSLPIPKGQRIHIPILGIHTDKEIWGEDAGEFRPERWEKVPDSVSAIPGVWANLLTFFAGPHNCIGFRFSLVEIKALLFTLVRAFEFEEATAKGAIGRVTVGLLQRPAVLAEGVGSGLPLIVRPYNAQM</sequence>
<dbReference type="InterPro" id="IPR002401">
    <property type="entry name" value="Cyt_P450_E_grp-I"/>
</dbReference>
<evidence type="ECO:0008006" key="16">
    <source>
        <dbReference type="Google" id="ProtNLM"/>
    </source>
</evidence>
<evidence type="ECO:0000256" key="8">
    <source>
        <dbReference type="ARBA" id="ARBA00022989"/>
    </source>
</evidence>
<keyword evidence="11" id="KW-0503">Monooxygenase</keyword>
<dbReference type="InterPro" id="IPR001128">
    <property type="entry name" value="Cyt_P450"/>
</dbReference>
<keyword evidence="9" id="KW-0560">Oxidoreductase</keyword>
<keyword evidence="12" id="KW-0472">Membrane</keyword>
<evidence type="ECO:0000256" key="7">
    <source>
        <dbReference type="ARBA" id="ARBA00022723"/>
    </source>
</evidence>
<dbReference type="GO" id="GO:0020037">
    <property type="term" value="F:heme binding"/>
    <property type="evidence" value="ECO:0007669"/>
    <property type="project" value="InterPro"/>
</dbReference>
<dbReference type="SUPFAM" id="SSF48264">
    <property type="entry name" value="Cytochrome P450"/>
    <property type="match status" value="1"/>
</dbReference>
<keyword evidence="15" id="KW-1185">Reference proteome</keyword>
<evidence type="ECO:0000256" key="12">
    <source>
        <dbReference type="ARBA" id="ARBA00023136"/>
    </source>
</evidence>
<dbReference type="InterPro" id="IPR036396">
    <property type="entry name" value="Cyt_P450_sf"/>
</dbReference>
<evidence type="ECO:0000256" key="3">
    <source>
        <dbReference type="ARBA" id="ARBA00004721"/>
    </source>
</evidence>
<dbReference type="AlphaFoldDB" id="A0A8H6YU59"/>
<evidence type="ECO:0000256" key="5">
    <source>
        <dbReference type="ARBA" id="ARBA00022617"/>
    </source>
</evidence>
<comment type="pathway">
    <text evidence="3">Secondary metabolite biosynthesis; terpenoid biosynthesis.</text>
</comment>
<gene>
    <name evidence="14" type="ORF">MSAN_01099300</name>
</gene>
<name>A0A8H6YU59_9AGAR</name>
<protein>
    <recommendedName>
        <fullName evidence="16">Cytochrome P450</fullName>
    </recommendedName>
</protein>
<dbReference type="InterPro" id="IPR050121">
    <property type="entry name" value="Cytochrome_P450_monoxygenase"/>
</dbReference>
<dbReference type="Proteomes" id="UP000623467">
    <property type="component" value="Unassembled WGS sequence"/>
</dbReference>
<keyword evidence="10 13" id="KW-0408">Iron</keyword>
<comment type="similarity">
    <text evidence="4">Belongs to the cytochrome P450 family.</text>
</comment>
<evidence type="ECO:0000256" key="2">
    <source>
        <dbReference type="ARBA" id="ARBA00004370"/>
    </source>
</evidence>
<feature type="binding site" description="axial binding residue" evidence="13">
    <location>
        <position position="480"/>
    </location>
    <ligand>
        <name>heme</name>
        <dbReference type="ChEBI" id="CHEBI:30413"/>
    </ligand>
    <ligandPart>
        <name>Fe</name>
        <dbReference type="ChEBI" id="CHEBI:18248"/>
    </ligandPart>
</feature>
<keyword evidence="6" id="KW-0812">Transmembrane</keyword>
<evidence type="ECO:0000256" key="4">
    <source>
        <dbReference type="ARBA" id="ARBA00010617"/>
    </source>
</evidence>
<keyword evidence="8" id="KW-1133">Transmembrane helix</keyword>
<dbReference type="EMBL" id="JACAZH010000007">
    <property type="protein sequence ID" value="KAF7364386.1"/>
    <property type="molecule type" value="Genomic_DNA"/>
</dbReference>
<dbReference type="PRINTS" id="PR00463">
    <property type="entry name" value="EP450I"/>
</dbReference>
<evidence type="ECO:0000256" key="6">
    <source>
        <dbReference type="ARBA" id="ARBA00022692"/>
    </source>
</evidence>
<comment type="subcellular location">
    <subcellularLocation>
        <location evidence="2">Membrane</location>
    </subcellularLocation>
</comment>
<dbReference type="PANTHER" id="PTHR24305">
    <property type="entry name" value="CYTOCHROME P450"/>
    <property type="match status" value="1"/>
</dbReference>
<dbReference type="Gene3D" id="1.10.630.10">
    <property type="entry name" value="Cytochrome P450"/>
    <property type="match status" value="1"/>
</dbReference>
<organism evidence="14 15">
    <name type="scientific">Mycena sanguinolenta</name>
    <dbReference type="NCBI Taxonomy" id="230812"/>
    <lineage>
        <taxon>Eukaryota</taxon>
        <taxon>Fungi</taxon>
        <taxon>Dikarya</taxon>
        <taxon>Basidiomycota</taxon>
        <taxon>Agaricomycotina</taxon>
        <taxon>Agaricomycetes</taxon>
        <taxon>Agaricomycetidae</taxon>
        <taxon>Agaricales</taxon>
        <taxon>Marasmiineae</taxon>
        <taxon>Mycenaceae</taxon>
        <taxon>Mycena</taxon>
    </lineage>
</organism>
<evidence type="ECO:0000256" key="13">
    <source>
        <dbReference type="PIRSR" id="PIRSR602401-1"/>
    </source>
</evidence>
<evidence type="ECO:0000256" key="11">
    <source>
        <dbReference type="ARBA" id="ARBA00023033"/>
    </source>
</evidence>
<accession>A0A8H6YU59</accession>
<dbReference type="Pfam" id="PF00067">
    <property type="entry name" value="p450"/>
    <property type="match status" value="1"/>
</dbReference>
<evidence type="ECO:0000313" key="14">
    <source>
        <dbReference type="EMBL" id="KAF7364386.1"/>
    </source>
</evidence>
<keyword evidence="5 13" id="KW-0349">Heme</keyword>
<comment type="cofactor">
    <cofactor evidence="1 13">
        <name>heme</name>
        <dbReference type="ChEBI" id="CHEBI:30413"/>
    </cofactor>
</comment>
<keyword evidence="7 13" id="KW-0479">Metal-binding</keyword>
<dbReference type="OrthoDB" id="1470350at2759"/>
<comment type="caution">
    <text evidence="14">The sequence shown here is derived from an EMBL/GenBank/DDBJ whole genome shotgun (WGS) entry which is preliminary data.</text>
</comment>
<reference evidence="14" key="1">
    <citation type="submission" date="2020-05" db="EMBL/GenBank/DDBJ databases">
        <title>Mycena genomes resolve the evolution of fungal bioluminescence.</title>
        <authorList>
            <person name="Tsai I.J."/>
        </authorList>
    </citation>
    <scope>NUCLEOTIDE SEQUENCE</scope>
    <source>
        <strain evidence="14">160909Yilan</strain>
    </source>
</reference>
<dbReference type="GO" id="GO:0016705">
    <property type="term" value="F:oxidoreductase activity, acting on paired donors, with incorporation or reduction of molecular oxygen"/>
    <property type="evidence" value="ECO:0007669"/>
    <property type="project" value="InterPro"/>
</dbReference>
<dbReference type="PRINTS" id="PR00385">
    <property type="entry name" value="P450"/>
</dbReference>
<dbReference type="GO" id="GO:0005506">
    <property type="term" value="F:iron ion binding"/>
    <property type="evidence" value="ECO:0007669"/>
    <property type="project" value="InterPro"/>
</dbReference>
<evidence type="ECO:0000256" key="10">
    <source>
        <dbReference type="ARBA" id="ARBA00023004"/>
    </source>
</evidence>
<dbReference type="PANTHER" id="PTHR24305:SF166">
    <property type="entry name" value="CYTOCHROME P450 12A4, MITOCHONDRIAL-RELATED"/>
    <property type="match status" value="1"/>
</dbReference>
<evidence type="ECO:0000256" key="9">
    <source>
        <dbReference type="ARBA" id="ARBA00023002"/>
    </source>
</evidence>
<dbReference type="CDD" id="cd11069">
    <property type="entry name" value="CYP_FUM15-like"/>
    <property type="match status" value="1"/>
</dbReference>
<dbReference type="GO" id="GO:0004497">
    <property type="term" value="F:monooxygenase activity"/>
    <property type="evidence" value="ECO:0007669"/>
    <property type="project" value="UniProtKB-KW"/>
</dbReference>
<evidence type="ECO:0000256" key="1">
    <source>
        <dbReference type="ARBA" id="ARBA00001971"/>
    </source>
</evidence>
<proteinExistence type="inferred from homology"/>
<evidence type="ECO:0000313" key="15">
    <source>
        <dbReference type="Proteomes" id="UP000623467"/>
    </source>
</evidence>
<dbReference type="GO" id="GO:0016020">
    <property type="term" value="C:membrane"/>
    <property type="evidence" value="ECO:0007669"/>
    <property type="project" value="UniProtKB-SubCell"/>
</dbReference>